<keyword evidence="2" id="KW-0813">Transport</keyword>
<dbReference type="STRING" id="74557.A0A1V9YCQ0"/>
<dbReference type="Proteomes" id="UP000243217">
    <property type="component" value="Unassembled WGS sequence"/>
</dbReference>
<evidence type="ECO:0000256" key="2">
    <source>
        <dbReference type="ARBA" id="ARBA00022448"/>
    </source>
</evidence>
<dbReference type="SUPFAM" id="SSF117289">
    <property type="entry name" value="Nucleoporin domain"/>
    <property type="match status" value="1"/>
</dbReference>
<evidence type="ECO:0000259" key="4">
    <source>
        <dbReference type="Pfam" id="PF16755"/>
    </source>
</evidence>
<evidence type="ECO:0000256" key="3">
    <source>
        <dbReference type="ARBA" id="ARBA00023242"/>
    </source>
</evidence>
<protein>
    <submittedName>
        <fullName evidence="5">Nuclear pore complex protein</fullName>
    </submittedName>
</protein>
<accession>A0A1V9YCQ0</accession>
<comment type="subcellular location">
    <subcellularLocation>
        <location evidence="1">Nucleus</location>
    </subcellularLocation>
</comment>
<dbReference type="AlphaFoldDB" id="A0A1V9YCQ0"/>
<feature type="domain" description="Nucleoporin Nup159/Nup146 N-terminal" evidence="4">
    <location>
        <begin position="7"/>
        <end position="277"/>
    </location>
</feature>
<reference evidence="5 6" key="1">
    <citation type="journal article" date="2014" name="Genome Biol. Evol.">
        <title>The secreted proteins of Achlya hypogyna and Thraustotheca clavata identify the ancestral oomycete secretome and reveal gene acquisitions by horizontal gene transfer.</title>
        <authorList>
            <person name="Misner I."/>
            <person name="Blouin N."/>
            <person name="Leonard G."/>
            <person name="Richards T.A."/>
            <person name="Lane C.E."/>
        </authorList>
    </citation>
    <scope>NUCLEOTIDE SEQUENCE [LARGE SCALE GENOMIC DNA]</scope>
    <source>
        <strain evidence="5 6">ATCC 34112</strain>
    </source>
</reference>
<gene>
    <name evidence="5" type="ORF">THRCLA_10933</name>
</gene>
<proteinExistence type="predicted"/>
<keyword evidence="6" id="KW-1185">Reference proteome</keyword>
<name>A0A1V9YCQ0_9STRA</name>
<organism evidence="5 6">
    <name type="scientific">Thraustotheca clavata</name>
    <dbReference type="NCBI Taxonomy" id="74557"/>
    <lineage>
        <taxon>Eukaryota</taxon>
        <taxon>Sar</taxon>
        <taxon>Stramenopiles</taxon>
        <taxon>Oomycota</taxon>
        <taxon>Saprolegniomycetes</taxon>
        <taxon>Saprolegniales</taxon>
        <taxon>Achlyaceae</taxon>
        <taxon>Thraustotheca</taxon>
    </lineage>
</organism>
<dbReference type="OrthoDB" id="248320at2759"/>
<dbReference type="GO" id="GO:0005634">
    <property type="term" value="C:nucleus"/>
    <property type="evidence" value="ECO:0007669"/>
    <property type="project" value="UniProtKB-SubCell"/>
</dbReference>
<comment type="caution">
    <text evidence="5">The sequence shown here is derived from an EMBL/GenBank/DDBJ whole genome shotgun (WGS) entry which is preliminary data.</text>
</comment>
<dbReference type="InterPro" id="IPR039462">
    <property type="entry name" value="Nup159/Nup146_N"/>
</dbReference>
<evidence type="ECO:0000313" key="5">
    <source>
        <dbReference type="EMBL" id="OQR83501.1"/>
    </source>
</evidence>
<dbReference type="InterPro" id="IPR015943">
    <property type="entry name" value="WD40/YVTN_repeat-like_dom_sf"/>
</dbReference>
<dbReference type="Gene3D" id="2.130.10.10">
    <property type="entry name" value="YVTN repeat-like/Quinoprotein amine dehydrogenase"/>
    <property type="match status" value="1"/>
</dbReference>
<dbReference type="EMBL" id="JNBS01004320">
    <property type="protein sequence ID" value="OQR83501.1"/>
    <property type="molecule type" value="Genomic_DNA"/>
</dbReference>
<evidence type="ECO:0000313" key="6">
    <source>
        <dbReference type="Proteomes" id="UP000243217"/>
    </source>
</evidence>
<feature type="non-terminal residue" evidence="5">
    <location>
        <position position="295"/>
    </location>
</feature>
<feature type="non-terminal residue" evidence="5">
    <location>
        <position position="1"/>
    </location>
</feature>
<sequence>VLDPEETLLAVAFGSVLVVYEVARLVQGIEKPVLVCNNVGARDMCWTTMPNQPRNLVVLTNDRQIHVYNLMGHLVCTHSDIEATSLAWSPQSNVLAVGDDEGVIHKLSYTYNDGEAVGSFIMVESMPKPEHVGDNFQVRHLNWAEDNLILAGYKTSDNEEAASCIFDGDNTTDMGEIVSFFPSDSRQHEYFSCYLKAWRMFFVGCSVSTDIELVVSDPETNEWQIWKPLEKYTPRLPMNSDDEDTYPVGMSLILNSTVPLPGDELDSEFYPCPLILCGTTDGIALSFALLDTNEE</sequence>
<evidence type="ECO:0000256" key="1">
    <source>
        <dbReference type="ARBA" id="ARBA00004123"/>
    </source>
</evidence>
<dbReference type="Pfam" id="PF16755">
    <property type="entry name" value="Beta-prop_NUP159_NUP214"/>
    <property type="match status" value="1"/>
</dbReference>
<keyword evidence="3" id="KW-0539">Nucleus</keyword>